<organism evidence="7 8">
    <name type="scientific">Panicum virgatum</name>
    <name type="common">Blackwell switchgrass</name>
    <dbReference type="NCBI Taxonomy" id="38727"/>
    <lineage>
        <taxon>Eukaryota</taxon>
        <taxon>Viridiplantae</taxon>
        <taxon>Streptophyta</taxon>
        <taxon>Embryophyta</taxon>
        <taxon>Tracheophyta</taxon>
        <taxon>Spermatophyta</taxon>
        <taxon>Magnoliopsida</taxon>
        <taxon>Liliopsida</taxon>
        <taxon>Poales</taxon>
        <taxon>Poaceae</taxon>
        <taxon>PACMAD clade</taxon>
        <taxon>Panicoideae</taxon>
        <taxon>Panicodae</taxon>
        <taxon>Paniceae</taxon>
        <taxon>Panicinae</taxon>
        <taxon>Panicum</taxon>
        <taxon>Panicum sect. Hiantes</taxon>
    </lineage>
</organism>
<sequence>MRGLRREQTQNWAMSIKSIKPLEAGYSFDGQRFDHVGGDAGVPPRLLRRLRVHGARERRRCRVWQGEHDGAVRGGGGARRRGEVPGAHRQVQADPRCVRSSCSSRHLMMSCLFWQMLLIATVRNPFIVEYNDSWVEKGCYVCIIIGYCEGRDVRIVREETCMYVLEKSASGLCSFSWLFIICMLDRDVKCSNIFIARDQSIRLARSKVASATSAMKSVFWQEVQQKDEEETNCTFEKRGAAWMAFLHEGVMVERLCFKMLRPTQVSRWTCTMDVMFFQLSMPMKFSETCGHYIVIFLFLHISSMHVMLVPVNFLTYLFDIKTKTYSMCGIV</sequence>
<keyword evidence="8" id="KW-1185">Reference proteome</keyword>
<evidence type="ECO:0000256" key="2">
    <source>
        <dbReference type="ARBA" id="ARBA00022679"/>
    </source>
</evidence>
<proteinExistence type="predicted"/>
<protein>
    <submittedName>
        <fullName evidence="7">Uncharacterized protein</fullName>
    </submittedName>
</protein>
<accession>A0A8T0TSC4</accession>
<comment type="caution">
    <text evidence="7">The sequence shown here is derived from an EMBL/GenBank/DDBJ whole genome shotgun (WGS) entry which is preliminary data.</text>
</comment>
<dbReference type="GO" id="GO:0004674">
    <property type="term" value="F:protein serine/threonine kinase activity"/>
    <property type="evidence" value="ECO:0007669"/>
    <property type="project" value="UniProtKB-KW"/>
</dbReference>
<evidence type="ECO:0000256" key="1">
    <source>
        <dbReference type="ARBA" id="ARBA00022527"/>
    </source>
</evidence>
<keyword evidence="1" id="KW-0723">Serine/threonine-protein kinase</keyword>
<evidence type="ECO:0000256" key="4">
    <source>
        <dbReference type="ARBA" id="ARBA00022777"/>
    </source>
</evidence>
<evidence type="ECO:0000256" key="6">
    <source>
        <dbReference type="SAM" id="Phobius"/>
    </source>
</evidence>
<keyword evidence="6" id="KW-0812">Transmembrane</keyword>
<dbReference type="AlphaFoldDB" id="A0A8T0TSC4"/>
<dbReference type="OrthoDB" id="248923at2759"/>
<evidence type="ECO:0000313" key="7">
    <source>
        <dbReference type="EMBL" id="KAG2611995.1"/>
    </source>
</evidence>
<keyword evidence="2" id="KW-0808">Transferase</keyword>
<keyword evidence="6" id="KW-1133">Transmembrane helix</keyword>
<keyword evidence="4" id="KW-0418">Kinase</keyword>
<reference evidence="7" key="1">
    <citation type="submission" date="2020-05" db="EMBL/GenBank/DDBJ databases">
        <title>WGS assembly of Panicum virgatum.</title>
        <authorList>
            <person name="Lovell J.T."/>
            <person name="Jenkins J."/>
            <person name="Shu S."/>
            <person name="Juenger T.E."/>
            <person name="Schmutz J."/>
        </authorList>
    </citation>
    <scope>NUCLEOTIDE SEQUENCE</scope>
    <source>
        <strain evidence="7">AP13</strain>
    </source>
</reference>
<keyword evidence="3" id="KW-0547">Nucleotide-binding</keyword>
<keyword evidence="6" id="KW-0472">Membrane</keyword>
<name>A0A8T0TSC4_PANVG</name>
<dbReference type="PANTHER" id="PTHR43671:SF66">
    <property type="entry name" value="SERINE_THREONINE-PROTEIN KINASE NEK2"/>
    <property type="match status" value="1"/>
</dbReference>
<feature type="transmembrane region" description="Helical" evidence="6">
    <location>
        <begin position="292"/>
        <end position="318"/>
    </location>
</feature>
<evidence type="ECO:0000256" key="3">
    <source>
        <dbReference type="ARBA" id="ARBA00022741"/>
    </source>
</evidence>
<evidence type="ECO:0000256" key="5">
    <source>
        <dbReference type="ARBA" id="ARBA00022840"/>
    </source>
</evidence>
<dbReference type="GO" id="GO:0005524">
    <property type="term" value="F:ATP binding"/>
    <property type="evidence" value="ECO:0007669"/>
    <property type="project" value="UniProtKB-KW"/>
</dbReference>
<dbReference type="InterPro" id="IPR050660">
    <property type="entry name" value="NEK_Ser/Thr_kinase"/>
</dbReference>
<dbReference type="Proteomes" id="UP000823388">
    <property type="component" value="Chromosome 4K"/>
</dbReference>
<dbReference type="EMBL" id="CM029043">
    <property type="protein sequence ID" value="KAG2611995.1"/>
    <property type="molecule type" value="Genomic_DNA"/>
</dbReference>
<dbReference type="Gene3D" id="3.30.200.20">
    <property type="entry name" value="Phosphorylase Kinase, domain 1"/>
    <property type="match status" value="1"/>
</dbReference>
<keyword evidence="5" id="KW-0067">ATP-binding</keyword>
<dbReference type="SUPFAM" id="SSF56112">
    <property type="entry name" value="Protein kinase-like (PK-like)"/>
    <property type="match status" value="1"/>
</dbReference>
<dbReference type="PANTHER" id="PTHR43671">
    <property type="entry name" value="SERINE/THREONINE-PROTEIN KINASE NEK"/>
    <property type="match status" value="1"/>
</dbReference>
<dbReference type="Gene3D" id="1.10.510.10">
    <property type="entry name" value="Transferase(Phosphotransferase) domain 1"/>
    <property type="match status" value="1"/>
</dbReference>
<dbReference type="InterPro" id="IPR011009">
    <property type="entry name" value="Kinase-like_dom_sf"/>
</dbReference>
<gene>
    <name evidence="7" type="ORF">PVAP13_4KG250500</name>
</gene>
<evidence type="ECO:0000313" key="8">
    <source>
        <dbReference type="Proteomes" id="UP000823388"/>
    </source>
</evidence>